<comment type="caution">
    <text evidence="1">The sequence shown here is derived from an EMBL/GenBank/DDBJ whole genome shotgun (WGS) entry which is preliminary data.</text>
</comment>
<protein>
    <submittedName>
        <fullName evidence="1">Uncharacterized protein</fullName>
    </submittedName>
</protein>
<gene>
    <name evidence="1" type="ORF">PghCCS26_18950</name>
</gene>
<proteinExistence type="predicted"/>
<accession>A0ABQ6NKN7</accession>
<keyword evidence="2" id="KW-1185">Reference proteome</keyword>
<evidence type="ECO:0000313" key="2">
    <source>
        <dbReference type="Proteomes" id="UP001285921"/>
    </source>
</evidence>
<dbReference type="EMBL" id="BTCL01000005">
    <property type="protein sequence ID" value="GMK44767.1"/>
    <property type="molecule type" value="Genomic_DNA"/>
</dbReference>
<sequence>MIGTWHAMLESNGANNKYIFTIEENEGGLQLLVQTEPNPFFNEPMQAITYGNHLTAIGRSSFFPDAINFWLLFEEDSFSGTMELSIIGELKFHGRRGRGPSLANQE</sequence>
<name>A0ABQ6NKN7_9BACL</name>
<evidence type="ECO:0000313" key="1">
    <source>
        <dbReference type="EMBL" id="GMK44767.1"/>
    </source>
</evidence>
<dbReference type="Proteomes" id="UP001285921">
    <property type="component" value="Unassembled WGS sequence"/>
</dbReference>
<dbReference type="RefSeq" id="WP_317979710.1">
    <property type="nucleotide sequence ID" value="NZ_BTCL01000005.1"/>
</dbReference>
<organism evidence="1 2">
    <name type="scientific">Paenibacillus glycanilyticus</name>
    <dbReference type="NCBI Taxonomy" id="126569"/>
    <lineage>
        <taxon>Bacteria</taxon>
        <taxon>Bacillati</taxon>
        <taxon>Bacillota</taxon>
        <taxon>Bacilli</taxon>
        <taxon>Bacillales</taxon>
        <taxon>Paenibacillaceae</taxon>
        <taxon>Paenibacillus</taxon>
    </lineage>
</organism>
<reference evidence="1 2" key="1">
    <citation type="submission" date="2023-05" db="EMBL/GenBank/DDBJ databases">
        <title>Draft genome of Paenibacillus sp. CCS26.</title>
        <authorList>
            <person name="Akita H."/>
            <person name="Shinto Y."/>
            <person name="Kimura Z."/>
        </authorList>
    </citation>
    <scope>NUCLEOTIDE SEQUENCE [LARGE SCALE GENOMIC DNA]</scope>
    <source>
        <strain evidence="1 2">CCS26</strain>
    </source>
</reference>